<reference evidence="1" key="1">
    <citation type="submission" date="2014-09" db="EMBL/GenBank/DDBJ databases">
        <authorList>
            <person name="Magalhaes I.L.F."/>
            <person name="Oliveira U."/>
            <person name="Santos F.R."/>
            <person name="Vidigal T.H.D.A."/>
            <person name="Brescovit A.D."/>
            <person name="Santos A.J."/>
        </authorList>
    </citation>
    <scope>NUCLEOTIDE SEQUENCE</scope>
    <source>
        <tissue evidence="1">Shoot tissue taken approximately 20 cm above the soil surface</tissue>
    </source>
</reference>
<reference evidence="1" key="2">
    <citation type="journal article" date="2015" name="Data Brief">
        <title>Shoot transcriptome of the giant reed, Arundo donax.</title>
        <authorList>
            <person name="Barrero R.A."/>
            <person name="Guerrero F.D."/>
            <person name="Moolhuijzen P."/>
            <person name="Goolsby J.A."/>
            <person name="Tidwell J."/>
            <person name="Bellgard S.E."/>
            <person name="Bellgard M.I."/>
        </authorList>
    </citation>
    <scope>NUCLEOTIDE SEQUENCE</scope>
    <source>
        <tissue evidence="1">Shoot tissue taken approximately 20 cm above the soil surface</tissue>
    </source>
</reference>
<protein>
    <submittedName>
        <fullName evidence="1">Uncharacterized protein</fullName>
    </submittedName>
</protein>
<sequence>MINNCVHAVHKLSFLHSKFQLVRISNFKYHKCLIPAPLFT</sequence>
<dbReference type="AlphaFoldDB" id="A0A0A9B6Y9"/>
<accession>A0A0A9B6Y9</accession>
<dbReference type="EMBL" id="GBRH01238121">
    <property type="protein sequence ID" value="JAD59774.1"/>
    <property type="molecule type" value="Transcribed_RNA"/>
</dbReference>
<name>A0A0A9B6Y9_ARUDO</name>
<evidence type="ECO:0000313" key="1">
    <source>
        <dbReference type="EMBL" id="JAD59774.1"/>
    </source>
</evidence>
<organism evidence="1">
    <name type="scientific">Arundo donax</name>
    <name type="common">Giant reed</name>
    <name type="synonym">Donax arundinaceus</name>
    <dbReference type="NCBI Taxonomy" id="35708"/>
    <lineage>
        <taxon>Eukaryota</taxon>
        <taxon>Viridiplantae</taxon>
        <taxon>Streptophyta</taxon>
        <taxon>Embryophyta</taxon>
        <taxon>Tracheophyta</taxon>
        <taxon>Spermatophyta</taxon>
        <taxon>Magnoliopsida</taxon>
        <taxon>Liliopsida</taxon>
        <taxon>Poales</taxon>
        <taxon>Poaceae</taxon>
        <taxon>PACMAD clade</taxon>
        <taxon>Arundinoideae</taxon>
        <taxon>Arundineae</taxon>
        <taxon>Arundo</taxon>
    </lineage>
</organism>
<proteinExistence type="predicted"/>